<accession>A0A8S5QCE2</accession>
<evidence type="ECO:0000313" key="1">
    <source>
        <dbReference type="EMBL" id="DAE16618.1"/>
    </source>
</evidence>
<proteinExistence type="predicted"/>
<sequence length="289" mass="31727">MEVKNLAEKATGKKLTTQEILDSEFAEKLNDTDGGTSTFDAALCEILYRWFSREGDEITDPWAGGSVRGIVASAMGRHYTGHELRQEQVDENSAQVEESRGNYDGWAGDPTYVVGDSRKTLAARTASSADMVIGCPPYYDLEVYSDLADDLSTMSPAEFDASMVKTMREVARVLRQDRFAVFIVGNVRNKKGELLSMHRCMLNAAEAAGLTYTQDAILLTAVGTAALRSPRQFKQTRVLARTHQEILVFVKGDRKKAAKRLGDVDVSIDLQEAVAEMERENDAAGEAAA</sequence>
<dbReference type="SUPFAM" id="SSF53335">
    <property type="entry name" value="S-adenosyl-L-methionine-dependent methyltransferases"/>
    <property type="match status" value="2"/>
</dbReference>
<reference evidence="1" key="1">
    <citation type="journal article" date="2021" name="Proc. Natl. Acad. Sci. U.S.A.">
        <title>A Catalog of Tens of Thousands of Viruses from Human Metagenomes Reveals Hidden Associations with Chronic Diseases.</title>
        <authorList>
            <person name="Tisza M.J."/>
            <person name="Buck C.B."/>
        </authorList>
    </citation>
    <scope>NUCLEOTIDE SEQUENCE</scope>
    <source>
        <strain evidence="1">Ctw4b6</strain>
    </source>
</reference>
<keyword evidence="1" id="KW-0489">Methyltransferase</keyword>
<dbReference type="GO" id="GO:0008168">
    <property type="term" value="F:methyltransferase activity"/>
    <property type="evidence" value="ECO:0007669"/>
    <property type="project" value="UniProtKB-KW"/>
</dbReference>
<dbReference type="EMBL" id="BK015628">
    <property type="protein sequence ID" value="DAE16618.1"/>
    <property type="molecule type" value="Genomic_DNA"/>
</dbReference>
<dbReference type="GO" id="GO:0032259">
    <property type="term" value="P:methylation"/>
    <property type="evidence" value="ECO:0007669"/>
    <property type="project" value="UniProtKB-KW"/>
</dbReference>
<name>A0A8S5QCE2_9CAUD</name>
<dbReference type="InterPro" id="IPR029063">
    <property type="entry name" value="SAM-dependent_MTases_sf"/>
</dbReference>
<protein>
    <submittedName>
        <fullName evidence="1">Putative modification methylase</fullName>
    </submittedName>
</protein>
<dbReference type="Gene3D" id="3.40.50.150">
    <property type="entry name" value="Vaccinia Virus protein VP39"/>
    <property type="match status" value="2"/>
</dbReference>
<keyword evidence="1" id="KW-0808">Transferase</keyword>
<organism evidence="1">
    <name type="scientific">Myoviridae sp. ctw4b6</name>
    <dbReference type="NCBI Taxonomy" id="2825206"/>
    <lineage>
        <taxon>Viruses</taxon>
        <taxon>Duplodnaviria</taxon>
        <taxon>Heunggongvirae</taxon>
        <taxon>Uroviricota</taxon>
        <taxon>Caudoviricetes</taxon>
    </lineage>
</organism>